<dbReference type="SUPFAM" id="SSF53649">
    <property type="entry name" value="Alkaline phosphatase-like"/>
    <property type="match status" value="1"/>
</dbReference>
<protein>
    <submittedName>
        <fullName evidence="3">Sulfatase/phosphatase domain-containing protein</fullName>
    </submittedName>
</protein>
<proteinExistence type="predicted"/>
<evidence type="ECO:0000313" key="4">
    <source>
        <dbReference type="Proteomes" id="UP001597280"/>
    </source>
</evidence>
<dbReference type="InterPro" id="IPR017850">
    <property type="entry name" value="Alkaline_phosphatase_core_sf"/>
</dbReference>
<dbReference type="InterPro" id="IPR032506">
    <property type="entry name" value="SGSH_C"/>
</dbReference>
<dbReference type="Gene3D" id="3.40.720.10">
    <property type="entry name" value="Alkaline Phosphatase, subunit A"/>
    <property type="match status" value="1"/>
</dbReference>
<organism evidence="3 4">
    <name type="scientific">Brachybacterium rhamnosum</name>
    <dbReference type="NCBI Taxonomy" id="173361"/>
    <lineage>
        <taxon>Bacteria</taxon>
        <taxon>Bacillati</taxon>
        <taxon>Actinomycetota</taxon>
        <taxon>Actinomycetes</taxon>
        <taxon>Micrococcales</taxon>
        <taxon>Dermabacteraceae</taxon>
        <taxon>Brachybacterium</taxon>
    </lineage>
</organism>
<keyword evidence="4" id="KW-1185">Reference proteome</keyword>
<dbReference type="PANTHER" id="PTHR43108:SF6">
    <property type="entry name" value="N-SULPHOGLUCOSAMINE SULPHOHYDROLASE"/>
    <property type="match status" value="1"/>
</dbReference>
<evidence type="ECO:0000259" key="2">
    <source>
        <dbReference type="Pfam" id="PF16347"/>
    </source>
</evidence>
<feature type="region of interest" description="Disordered" evidence="1">
    <location>
        <begin position="1"/>
        <end position="39"/>
    </location>
</feature>
<sequence>MPPRPPQGAHRPWIPHPRYEGRYTEGTIPEPETIADDHAGRSASVRRVAMRLDDLTLTDVKEPVPPELEGEERCAERSSWKYQRYMRDHLRCVQAVEDSVGELLDYLDEHDLAENTLVIYTSGQGFLLGDHGWFDKRPMFDESFTMPFVVRWPDGIPAGTRVEEMVTNVDVAATLLEAAGISPTALPEQQGRSFLPLLRGERVEDWPEAGYYRYWEHDDPEHHAPAYYGVRTRTHTYVHYYNDGPGTPGVAPLTCPCEGSTIAA</sequence>
<gene>
    <name evidence="3" type="ORF">ACFSDA_13150</name>
</gene>
<dbReference type="EMBL" id="JBHUFL010000003">
    <property type="protein sequence ID" value="MFD1836014.1"/>
    <property type="molecule type" value="Genomic_DNA"/>
</dbReference>
<comment type="caution">
    <text evidence="3">The sequence shown here is derived from an EMBL/GenBank/DDBJ whole genome shotgun (WGS) entry which is preliminary data.</text>
</comment>
<dbReference type="Proteomes" id="UP001597280">
    <property type="component" value="Unassembled WGS sequence"/>
</dbReference>
<feature type="domain" description="N-sulphoglucosamine sulphohydrolase C-terminal" evidence="2">
    <location>
        <begin position="129"/>
        <end position="243"/>
    </location>
</feature>
<evidence type="ECO:0000256" key="1">
    <source>
        <dbReference type="SAM" id="MobiDB-lite"/>
    </source>
</evidence>
<reference evidence="4" key="1">
    <citation type="journal article" date="2019" name="Int. J. Syst. Evol. Microbiol.">
        <title>The Global Catalogue of Microorganisms (GCM) 10K type strain sequencing project: providing services to taxonomists for standard genome sequencing and annotation.</title>
        <authorList>
            <consortium name="The Broad Institute Genomics Platform"/>
            <consortium name="The Broad Institute Genome Sequencing Center for Infectious Disease"/>
            <person name="Wu L."/>
            <person name="Ma J."/>
        </authorList>
    </citation>
    <scope>NUCLEOTIDE SEQUENCE [LARGE SCALE GENOMIC DNA]</scope>
    <source>
        <strain evidence="4">JCM 11650</strain>
    </source>
</reference>
<dbReference type="Pfam" id="PF16347">
    <property type="entry name" value="SGSH_C"/>
    <property type="match status" value="1"/>
</dbReference>
<evidence type="ECO:0000313" key="3">
    <source>
        <dbReference type="EMBL" id="MFD1836014.1"/>
    </source>
</evidence>
<dbReference type="PANTHER" id="PTHR43108">
    <property type="entry name" value="N-ACETYLGLUCOSAMINE-6-SULFATASE FAMILY MEMBER"/>
    <property type="match status" value="1"/>
</dbReference>
<dbReference type="RefSeq" id="WP_343906098.1">
    <property type="nucleotide sequence ID" value="NZ_BAAAIS010000003.1"/>
</dbReference>
<name>A0ABW4Q0F9_9MICO</name>
<accession>A0ABW4Q0F9</accession>